<evidence type="ECO:0000313" key="6">
    <source>
        <dbReference type="Proteomes" id="UP001151699"/>
    </source>
</evidence>
<evidence type="ECO:0000259" key="4">
    <source>
        <dbReference type="SMART" id="SM00039"/>
    </source>
</evidence>
<name>A0A9Q0MNR1_9DIPT</name>
<evidence type="ECO:0000313" key="5">
    <source>
        <dbReference type="EMBL" id="KAJ6635004.1"/>
    </source>
</evidence>
<comment type="subcellular location">
    <subcellularLocation>
        <location evidence="1">Secreted</location>
    </subcellularLocation>
</comment>
<protein>
    <submittedName>
        <fullName evidence="5">Diuretic hormone</fullName>
    </submittedName>
</protein>
<dbReference type="SMART" id="SM00039">
    <property type="entry name" value="CRF"/>
    <property type="match status" value="1"/>
</dbReference>
<evidence type="ECO:0000256" key="1">
    <source>
        <dbReference type="ARBA" id="ARBA00004613"/>
    </source>
</evidence>
<dbReference type="OrthoDB" id="6418774at2759"/>
<dbReference type="AlphaFoldDB" id="A0A9Q0MNR1"/>
<reference evidence="5" key="1">
    <citation type="submission" date="2022-07" db="EMBL/GenBank/DDBJ databases">
        <authorList>
            <person name="Trinca V."/>
            <person name="Uliana J.V.C."/>
            <person name="Torres T.T."/>
            <person name="Ward R.J."/>
            <person name="Monesi N."/>
        </authorList>
    </citation>
    <scope>NUCLEOTIDE SEQUENCE</scope>
    <source>
        <strain evidence="5">HSMRA1968</strain>
        <tissue evidence="5">Whole embryos</tissue>
    </source>
</reference>
<dbReference type="InterPro" id="IPR000187">
    <property type="entry name" value="CRF"/>
</dbReference>
<accession>A0A9Q0MNR1</accession>
<proteinExistence type="predicted"/>
<evidence type="ECO:0000256" key="3">
    <source>
        <dbReference type="ARBA" id="ARBA00022702"/>
    </source>
</evidence>
<dbReference type="EMBL" id="WJQU01000004">
    <property type="protein sequence ID" value="KAJ6635004.1"/>
    <property type="molecule type" value="Genomic_DNA"/>
</dbReference>
<dbReference type="GO" id="GO:0005576">
    <property type="term" value="C:extracellular region"/>
    <property type="evidence" value="ECO:0007669"/>
    <property type="project" value="UniProtKB-SubCell"/>
</dbReference>
<comment type="caution">
    <text evidence="5">The sequence shown here is derived from an EMBL/GenBank/DDBJ whole genome shotgun (WGS) entry which is preliminary data.</text>
</comment>
<organism evidence="5 6">
    <name type="scientific">Pseudolycoriella hygida</name>
    <dbReference type="NCBI Taxonomy" id="35572"/>
    <lineage>
        <taxon>Eukaryota</taxon>
        <taxon>Metazoa</taxon>
        <taxon>Ecdysozoa</taxon>
        <taxon>Arthropoda</taxon>
        <taxon>Hexapoda</taxon>
        <taxon>Insecta</taxon>
        <taxon>Pterygota</taxon>
        <taxon>Neoptera</taxon>
        <taxon>Endopterygota</taxon>
        <taxon>Diptera</taxon>
        <taxon>Nematocera</taxon>
        <taxon>Sciaroidea</taxon>
        <taxon>Sciaridae</taxon>
        <taxon>Pseudolycoriella</taxon>
    </lineage>
</organism>
<keyword evidence="6" id="KW-1185">Reference proteome</keyword>
<dbReference type="Proteomes" id="UP001151699">
    <property type="component" value="Chromosome C"/>
</dbReference>
<dbReference type="GO" id="GO:0005179">
    <property type="term" value="F:hormone activity"/>
    <property type="evidence" value="ECO:0007669"/>
    <property type="project" value="UniProtKB-KW"/>
</dbReference>
<keyword evidence="2" id="KW-0964">Secreted</keyword>
<dbReference type="InterPro" id="IPR018446">
    <property type="entry name" value="Corticotropin-releasing_fac_CS"/>
</dbReference>
<sequence>MSSPQGKIILPADMIATIWLFSLLSTTMLREIECMYESPVIEYEVSDPFLSVEDMGDSVQMEKRTKPSLSIVNPLDVLRQRLMLEIARRQMRENSKQVELNRAILKNVGKRVNQLDVMDFHRLGKDQQKYEITNAQNNDDLHIKYLYSLKYNNV</sequence>
<dbReference type="PROSITE" id="PS00511">
    <property type="entry name" value="CRF"/>
    <property type="match status" value="1"/>
</dbReference>
<feature type="domain" description="Corticotropin-releasing factor" evidence="4">
    <location>
        <begin position="65"/>
        <end position="108"/>
    </location>
</feature>
<gene>
    <name evidence="5" type="primary">DIUH</name>
    <name evidence="5" type="ORF">Bhyg_13586</name>
</gene>
<dbReference type="Pfam" id="PF00473">
    <property type="entry name" value="CRF"/>
    <property type="match status" value="1"/>
</dbReference>
<evidence type="ECO:0000256" key="2">
    <source>
        <dbReference type="ARBA" id="ARBA00022525"/>
    </source>
</evidence>
<keyword evidence="3" id="KW-0372">Hormone</keyword>